<dbReference type="AlphaFoldDB" id="J9GGA2"/>
<dbReference type="EMBL" id="AMCI01001311">
    <property type="protein sequence ID" value="EJX05969.1"/>
    <property type="molecule type" value="Genomic_DNA"/>
</dbReference>
<sequence>MIDKLGRVTREMLTGNPQRFTEIGVGLLRFTQPGQSLFPFSLGECRGLLQFEPALISSLTVSSGRTEAGTYFVMRADMSVLACTSMALVLRFSCRDSSLKRLSTI</sequence>
<accession>J9GGA2</accession>
<protein>
    <submittedName>
        <fullName evidence="1">Uncharacterized protein</fullName>
    </submittedName>
</protein>
<reference evidence="1" key="1">
    <citation type="journal article" date="2012" name="PLoS ONE">
        <title>Gene sets for utilization of primary and secondary nutrition supplies in the distal gut of endangered iberian lynx.</title>
        <authorList>
            <person name="Alcaide M."/>
            <person name="Messina E."/>
            <person name="Richter M."/>
            <person name="Bargiela R."/>
            <person name="Peplies J."/>
            <person name="Huws S.A."/>
            <person name="Newbold C.J."/>
            <person name="Golyshin P.N."/>
            <person name="Simon M.A."/>
            <person name="Lopez G."/>
            <person name="Yakimov M.M."/>
            <person name="Ferrer M."/>
        </authorList>
    </citation>
    <scope>NUCLEOTIDE SEQUENCE</scope>
</reference>
<gene>
    <name evidence="1" type="ORF">EVA_05925</name>
</gene>
<name>J9GGA2_9ZZZZ</name>
<organism evidence="1">
    <name type="scientific">gut metagenome</name>
    <dbReference type="NCBI Taxonomy" id="749906"/>
    <lineage>
        <taxon>unclassified sequences</taxon>
        <taxon>metagenomes</taxon>
        <taxon>organismal metagenomes</taxon>
    </lineage>
</organism>
<comment type="caution">
    <text evidence="1">The sequence shown here is derived from an EMBL/GenBank/DDBJ whole genome shotgun (WGS) entry which is preliminary data.</text>
</comment>
<proteinExistence type="predicted"/>
<evidence type="ECO:0000313" key="1">
    <source>
        <dbReference type="EMBL" id="EJX05969.1"/>
    </source>
</evidence>